<organism evidence="5 6">
    <name type="scientific">Methylobacterium nodulans (strain LMG 21967 / CNCM I-2342 / ORS 2060)</name>
    <dbReference type="NCBI Taxonomy" id="460265"/>
    <lineage>
        <taxon>Bacteria</taxon>
        <taxon>Pseudomonadati</taxon>
        <taxon>Pseudomonadota</taxon>
        <taxon>Alphaproteobacteria</taxon>
        <taxon>Hyphomicrobiales</taxon>
        <taxon>Methylobacteriaceae</taxon>
        <taxon>Methylobacterium</taxon>
    </lineage>
</organism>
<feature type="coiled-coil region" evidence="1">
    <location>
        <begin position="31"/>
        <end position="105"/>
    </location>
</feature>
<accession>B8IFE0</accession>
<keyword evidence="6" id="KW-1185">Reference proteome</keyword>
<proteinExistence type="predicted"/>
<evidence type="ECO:0000259" key="3">
    <source>
        <dbReference type="Pfam" id="PF01814"/>
    </source>
</evidence>
<dbReference type="PANTHER" id="PTHR35585:SF1">
    <property type="entry name" value="HHE DOMAIN PROTEIN (AFU_ORTHOLOGUE AFUA_4G00730)"/>
    <property type="match status" value="1"/>
</dbReference>
<dbReference type="Proteomes" id="UP000008207">
    <property type="component" value="Chromosome"/>
</dbReference>
<dbReference type="KEGG" id="mno:Mnod_2719"/>
<dbReference type="HOGENOM" id="CLU_675799_0_0_5"/>
<dbReference type="STRING" id="460265.Mnod_2719"/>
<dbReference type="Gene3D" id="1.20.120.520">
    <property type="entry name" value="nmb1532 protein domain like"/>
    <property type="match status" value="1"/>
</dbReference>
<feature type="compositionally biased region" description="Basic and acidic residues" evidence="2">
    <location>
        <begin position="188"/>
        <end position="204"/>
    </location>
</feature>
<feature type="domain" description="Hemerythrin-like" evidence="3">
    <location>
        <begin position="31"/>
        <end position="137"/>
    </location>
</feature>
<dbReference type="EMBL" id="CP001349">
    <property type="protein sequence ID" value="ACL57675.1"/>
    <property type="molecule type" value="Genomic_DNA"/>
</dbReference>
<sequence>MRSASAIHFLHLTGLGMTTIRQLIQTSPVRANELLARLAETSDNAVKTRERLLEGLKSELELSAQLEEEHLFPILRKHKETRDLVAQALNDNRQVRKLLAELEQTPKGSEEFAPKVAELRKVFQQSVRDERKDLLPAVMKALSDEEAQAVVEKIEDGKAEIEEARRVEAEQRRAEQRRERDQADEELAEQKEAADRERSFRETSRQAAEQVMQTAEVVDESSRQVIQTAAEGVQRAAAAPISSGSLFWDAMFGMWSLPQRGSLARPASAPGSTARQSTHEEEVIPLAEETLIVGKHTVNSGTTTVRRYVVEIPVEQKVTLYDERVVVERRKPATDAVTGEALTELTVEMVETSEVPLVAKGLKLREEVVVRRERTKRIETVRDTVRRDEIEISNTGERANNKRAKVA</sequence>
<name>B8IFE0_METNO</name>
<evidence type="ECO:0000256" key="2">
    <source>
        <dbReference type="SAM" id="MobiDB-lite"/>
    </source>
</evidence>
<evidence type="ECO:0000259" key="4">
    <source>
        <dbReference type="Pfam" id="PF09557"/>
    </source>
</evidence>
<evidence type="ECO:0008006" key="7">
    <source>
        <dbReference type="Google" id="ProtNLM"/>
    </source>
</evidence>
<dbReference type="InterPro" id="IPR019060">
    <property type="entry name" value="DUF2382"/>
</dbReference>
<gene>
    <name evidence="5" type="ordered locus">Mnod_2719</name>
</gene>
<feature type="domain" description="DUF2382" evidence="4">
    <location>
        <begin position="284"/>
        <end position="392"/>
    </location>
</feature>
<feature type="region of interest" description="Disordered" evidence="2">
    <location>
        <begin position="167"/>
        <end position="206"/>
    </location>
</feature>
<dbReference type="InterPro" id="IPR012312">
    <property type="entry name" value="Hemerythrin-like"/>
</dbReference>
<reference evidence="5 6" key="1">
    <citation type="submission" date="2009-01" db="EMBL/GenBank/DDBJ databases">
        <title>Complete sequence of chromosome of Methylobacterium nodulans ORS 2060.</title>
        <authorList>
            <consortium name="US DOE Joint Genome Institute"/>
            <person name="Lucas S."/>
            <person name="Copeland A."/>
            <person name="Lapidus A."/>
            <person name="Glavina del Rio T."/>
            <person name="Dalin E."/>
            <person name="Tice H."/>
            <person name="Bruce D."/>
            <person name="Goodwin L."/>
            <person name="Pitluck S."/>
            <person name="Sims D."/>
            <person name="Brettin T."/>
            <person name="Detter J.C."/>
            <person name="Han C."/>
            <person name="Larimer F."/>
            <person name="Land M."/>
            <person name="Hauser L."/>
            <person name="Kyrpides N."/>
            <person name="Ivanova N."/>
            <person name="Marx C.J."/>
            <person name="Richardson P."/>
        </authorList>
    </citation>
    <scope>NUCLEOTIDE SEQUENCE [LARGE SCALE GENOMIC DNA]</scope>
    <source>
        <strain evidence="6">LMG 21967 / CNCM I-2342 / ORS 2060</strain>
    </source>
</reference>
<dbReference type="Pfam" id="PF01814">
    <property type="entry name" value="Hemerythrin"/>
    <property type="match status" value="1"/>
</dbReference>
<dbReference type="Pfam" id="PF09557">
    <property type="entry name" value="DUF2382"/>
    <property type="match status" value="1"/>
</dbReference>
<evidence type="ECO:0000313" key="5">
    <source>
        <dbReference type="EMBL" id="ACL57675.1"/>
    </source>
</evidence>
<evidence type="ECO:0000256" key="1">
    <source>
        <dbReference type="SAM" id="Coils"/>
    </source>
</evidence>
<protein>
    <recommendedName>
        <fullName evidence="7">DUF2382 domain-containing protein</fullName>
    </recommendedName>
</protein>
<dbReference type="AlphaFoldDB" id="B8IFE0"/>
<feature type="compositionally biased region" description="Basic and acidic residues" evidence="2">
    <location>
        <begin position="167"/>
        <end position="181"/>
    </location>
</feature>
<evidence type="ECO:0000313" key="6">
    <source>
        <dbReference type="Proteomes" id="UP000008207"/>
    </source>
</evidence>
<dbReference type="PANTHER" id="PTHR35585">
    <property type="entry name" value="HHE DOMAIN PROTEIN (AFU_ORTHOLOGUE AFUA_4G00730)"/>
    <property type="match status" value="1"/>
</dbReference>
<dbReference type="eggNOG" id="COG3861">
    <property type="taxonomic scope" value="Bacteria"/>
</dbReference>
<keyword evidence="1" id="KW-0175">Coiled coil</keyword>